<reference evidence="2" key="2">
    <citation type="submission" date="2022-01" db="EMBL/GenBank/DDBJ databases">
        <authorList>
            <person name="Yamashiro T."/>
            <person name="Shiraishi A."/>
            <person name="Satake H."/>
            <person name="Nakayama K."/>
        </authorList>
    </citation>
    <scope>NUCLEOTIDE SEQUENCE</scope>
</reference>
<organism evidence="2 3">
    <name type="scientific">Tanacetum coccineum</name>
    <dbReference type="NCBI Taxonomy" id="301880"/>
    <lineage>
        <taxon>Eukaryota</taxon>
        <taxon>Viridiplantae</taxon>
        <taxon>Streptophyta</taxon>
        <taxon>Embryophyta</taxon>
        <taxon>Tracheophyta</taxon>
        <taxon>Spermatophyta</taxon>
        <taxon>Magnoliopsida</taxon>
        <taxon>eudicotyledons</taxon>
        <taxon>Gunneridae</taxon>
        <taxon>Pentapetalae</taxon>
        <taxon>asterids</taxon>
        <taxon>campanulids</taxon>
        <taxon>Asterales</taxon>
        <taxon>Asteraceae</taxon>
        <taxon>Asteroideae</taxon>
        <taxon>Anthemideae</taxon>
        <taxon>Anthemidinae</taxon>
        <taxon>Tanacetum</taxon>
    </lineage>
</organism>
<feature type="compositionally biased region" description="Acidic residues" evidence="1">
    <location>
        <begin position="347"/>
        <end position="361"/>
    </location>
</feature>
<gene>
    <name evidence="2" type="ORF">Tco_1003250</name>
</gene>
<dbReference type="EMBL" id="BQNB010017134">
    <property type="protein sequence ID" value="GJT59717.1"/>
    <property type="molecule type" value="Genomic_DNA"/>
</dbReference>
<evidence type="ECO:0000313" key="3">
    <source>
        <dbReference type="Proteomes" id="UP001151760"/>
    </source>
</evidence>
<evidence type="ECO:0000256" key="1">
    <source>
        <dbReference type="SAM" id="MobiDB-lite"/>
    </source>
</evidence>
<sequence length="586" mass="66491">MDLVAYHRSFSSIVIEDCSISSDNGKFLKFKTIMRQRRMPLVHLLCIKADEKKLDDIRVVRDFPEVFPDEIISTSRGADKMYYDLRRLGIGGLVVKRDIAEYGSSVLTEDMVFYCAGWYQSFQTVDGRFTSPYGKAFQEAHWVQGLDMKYWLSHPQTVTVSTTTYTSSFVDEKSSFCIDEPLEIVERVCGVKKLIEKEESQLSQSSWNNSRQGAECYTWERGRQFRKISESFCVLRKNQRFRLYLKCSPIYLEPSIDIIVMRKLVMDSDLSGSVNPHLSLGHSLIGWPFTSYEVFRVLASFRYCTFAGQKSSFIFCIEVLEYEEWTGAVADINEDVILSNESKESANETDDADESDMDLSDDNLNRDDDAARYGVFMHNKSTATPNSAYLSMTVTSSSLDFIQTLLDETPANELMDFISHPVYIGAQTTSVVHNPEGNPELTSYISGASEVPLGTHVDVLATQTLLQEMFPDKNAHHLSSSPAIKTKINFKKAVAQKFREYDQKLEALTNFNVFEAFEKAVQAKVLTEIKKLLPTHIPSAIANYVRPRLNTSVLEVMKTKQINLFTQSSTSTDGLSEMDLKLNLLN</sequence>
<comment type="caution">
    <text evidence="2">The sequence shown here is derived from an EMBL/GenBank/DDBJ whole genome shotgun (WGS) entry which is preliminary data.</text>
</comment>
<keyword evidence="3" id="KW-1185">Reference proteome</keyword>
<name>A0ABQ5F8X5_9ASTR</name>
<accession>A0ABQ5F8X5</accession>
<proteinExistence type="predicted"/>
<reference evidence="2" key="1">
    <citation type="journal article" date="2022" name="Int. J. Mol. Sci.">
        <title>Draft Genome of Tanacetum Coccineum: Genomic Comparison of Closely Related Tanacetum-Family Plants.</title>
        <authorList>
            <person name="Yamashiro T."/>
            <person name="Shiraishi A."/>
            <person name="Nakayama K."/>
            <person name="Satake H."/>
        </authorList>
    </citation>
    <scope>NUCLEOTIDE SEQUENCE</scope>
</reference>
<evidence type="ECO:0000313" key="2">
    <source>
        <dbReference type="EMBL" id="GJT59717.1"/>
    </source>
</evidence>
<feature type="region of interest" description="Disordered" evidence="1">
    <location>
        <begin position="340"/>
        <end position="364"/>
    </location>
</feature>
<protein>
    <submittedName>
        <fullName evidence="2">Uncharacterized protein</fullName>
    </submittedName>
</protein>
<dbReference type="Proteomes" id="UP001151760">
    <property type="component" value="Unassembled WGS sequence"/>
</dbReference>